<evidence type="ECO:0000313" key="7">
    <source>
        <dbReference type="EMBL" id="PTM47638.1"/>
    </source>
</evidence>
<gene>
    <name evidence="7" type="ORF">C8J24_1037</name>
</gene>
<evidence type="ECO:0000259" key="6">
    <source>
        <dbReference type="Pfam" id="PF05433"/>
    </source>
</evidence>
<dbReference type="Proteomes" id="UP000240996">
    <property type="component" value="Unassembled WGS sequence"/>
</dbReference>
<dbReference type="AlphaFoldDB" id="A0A2T4YUZ9"/>
<dbReference type="InterPro" id="IPR008816">
    <property type="entry name" value="Gly_zipper_2TM_dom"/>
</dbReference>
<comment type="similarity">
    <text evidence="2">Belongs to the rickettsiale 17 kDa surface antigen family.</text>
</comment>
<evidence type="ECO:0000313" key="8">
    <source>
        <dbReference type="Proteomes" id="UP000240996"/>
    </source>
</evidence>
<accession>A0A2T4YUZ9</accession>
<comment type="caution">
    <text evidence="7">The sequence shown here is derived from an EMBL/GenBank/DDBJ whole genome shotgun (WGS) entry which is preliminary data.</text>
</comment>
<feature type="domain" description="Glycine zipper 2TM" evidence="6">
    <location>
        <begin position="98"/>
        <end position="134"/>
    </location>
</feature>
<keyword evidence="8" id="KW-1185">Reference proteome</keyword>
<feature type="compositionally biased region" description="Basic and acidic residues" evidence="5">
    <location>
        <begin position="26"/>
        <end position="59"/>
    </location>
</feature>
<evidence type="ECO:0000256" key="2">
    <source>
        <dbReference type="ARBA" id="ARBA00008681"/>
    </source>
</evidence>
<proteinExistence type="inferred from homology"/>
<evidence type="ECO:0000256" key="3">
    <source>
        <dbReference type="ARBA" id="ARBA00015281"/>
    </source>
</evidence>
<keyword evidence="4" id="KW-0449">Lipoprotein</keyword>
<protein>
    <recommendedName>
        <fullName evidence="3">17 kDa surface antigen</fullName>
    </recommendedName>
</protein>
<dbReference type="Pfam" id="PF05433">
    <property type="entry name" value="Rick_17kDa_Anti"/>
    <property type="match status" value="1"/>
</dbReference>
<feature type="region of interest" description="Disordered" evidence="5">
    <location>
        <begin position="26"/>
        <end position="73"/>
    </location>
</feature>
<evidence type="ECO:0000256" key="5">
    <source>
        <dbReference type="SAM" id="MobiDB-lite"/>
    </source>
</evidence>
<comment type="subcellular location">
    <subcellularLocation>
        <location evidence="1">Cell outer membrane</location>
        <topology evidence="1">Lipid-anchor</topology>
    </subcellularLocation>
</comment>
<organism evidence="7 8">
    <name type="scientific">Sphingomonas aerolata</name>
    <dbReference type="NCBI Taxonomy" id="185951"/>
    <lineage>
        <taxon>Bacteria</taxon>
        <taxon>Pseudomonadati</taxon>
        <taxon>Pseudomonadota</taxon>
        <taxon>Alphaproteobacteria</taxon>
        <taxon>Sphingomonadales</taxon>
        <taxon>Sphingomonadaceae</taxon>
        <taxon>Sphingomonas</taxon>
    </lineage>
</organism>
<name>A0A2T4YUZ9_9SPHN</name>
<dbReference type="RefSeq" id="WP_107930762.1">
    <property type="nucleotide sequence ID" value="NZ_PZZN01000001.1"/>
</dbReference>
<evidence type="ECO:0000256" key="1">
    <source>
        <dbReference type="ARBA" id="ARBA00004459"/>
    </source>
</evidence>
<dbReference type="GO" id="GO:0009279">
    <property type="term" value="C:cell outer membrane"/>
    <property type="evidence" value="ECO:0007669"/>
    <property type="project" value="UniProtKB-SubCell"/>
</dbReference>
<evidence type="ECO:0000256" key="4">
    <source>
        <dbReference type="ARBA" id="ARBA00023288"/>
    </source>
</evidence>
<dbReference type="EMBL" id="PZZN01000001">
    <property type="protein sequence ID" value="PTM47638.1"/>
    <property type="molecule type" value="Genomic_DNA"/>
</dbReference>
<reference evidence="7 8" key="1">
    <citation type="submission" date="2018-04" db="EMBL/GenBank/DDBJ databases">
        <title>Genomic Encyclopedia of Type Strains, Phase III (KMG-III): the genomes of soil and plant-associated and newly described type strains.</title>
        <authorList>
            <person name="Whitman W."/>
        </authorList>
    </citation>
    <scope>NUCLEOTIDE SEQUENCE [LARGE SCALE GENOMIC DNA]</scope>
    <source>
        <strain evidence="7 8">NW12</strain>
    </source>
</reference>
<sequence length="142" mass="15473">MKKHFIAALMSIAVVAPGMVPVEAVAQRHDDRRGHDDRRNNDSRRGNDRNWRGDDRNWDPSRSYQNGNYRERRLGRNDRIYRGNDGRAYCKRNDGTTGLVIGALGGGVLANLIGGGTLGTLAGAGGGALLGRSVDRGNVKCR</sequence>